<feature type="domain" description="Impact N-terminal" evidence="2">
    <location>
        <begin position="17"/>
        <end position="122"/>
    </location>
</feature>
<dbReference type="InterPro" id="IPR035647">
    <property type="entry name" value="EFG_III/V"/>
</dbReference>
<dbReference type="NCBIfam" id="TIGR00257">
    <property type="entry name" value="IMPACT_YIGZ"/>
    <property type="match status" value="1"/>
</dbReference>
<dbReference type="EMBL" id="CBXI010000008">
    <property type="protein sequence ID" value="CDL90699.1"/>
    <property type="molecule type" value="Genomic_DNA"/>
</dbReference>
<dbReference type="SUPFAM" id="SSF54211">
    <property type="entry name" value="Ribosomal protein S5 domain 2-like"/>
    <property type="match status" value="1"/>
</dbReference>
<dbReference type="Pfam" id="PF01205">
    <property type="entry name" value="Impact_N"/>
    <property type="match status" value="1"/>
</dbReference>
<keyword evidence="5" id="KW-1185">Reference proteome</keyword>
<name>W6N610_CLOTY</name>
<evidence type="ECO:0000256" key="1">
    <source>
        <dbReference type="ARBA" id="ARBA00007665"/>
    </source>
</evidence>
<dbReference type="InterPro" id="IPR020569">
    <property type="entry name" value="UPF0029_Impact_CS"/>
</dbReference>
<protein>
    <submittedName>
        <fullName evidence="4">FIG000605: protein co-occurring with transport systems (COG1739)</fullName>
    </submittedName>
</protein>
<dbReference type="PROSITE" id="PS00910">
    <property type="entry name" value="UPF0029"/>
    <property type="match status" value="1"/>
</dbReference>
<dbReference type="InterPro" id="IPR020568">
    <property type="entry name" value="Ribosomal_Su5_D2-typ_SF"/>
</dbReference>
<dbReference type="InterPro" id="IPR015269">
    <property type="entry name" value="UPF0029_Impact_C"/>
</dbReference>
<sequence length="219" mass="25214">MGYFTVKDESRYEFEEKKSIFIGRVKRIYSEDEAKKFINKIKGGEKEARHNVYAYAIGENMNIQRYSDDGEPQGTAGLPILGIIKKNKITDVIVVVTRYFGGILLGKGGLLRAYSKSASKAIEDSGIIEKIKGVELDIIVNYEDLDKIKHGFEKELWHIENIDYSDKVKILMYCPLECNDKVINKTIDITRGKCQVIVGDEEDYFKMENRLYREEDLCE</sequence>
<dbReference type="Pfam" id="PF09186">
    <property type="entry name" value="DUF1949"/>
    <property type="match status" value="1"/>
</dbReference>
<dbReference type="RefSeq" id="WP_017752835.1">
    <property type="nucleotide sequence ID" value="NZ_CBXI010000008.1"/>
</dbReference>
<dbReference type="PANTHER" id="PTHR16301">
    <property type="entry name" value="IMPACT-RELATED"/>
    <property type="match status" value="1"/>
</dbReference>
<evidence type="ECO:0000313" key="4">
    <source>
        <dbReference type="EMBL" id="CDL90699.1"/>
    </source>
</evidence>
<dbReference type="OrthoDB" id="9813771at2"/>
<dbReference type="Gene3D" id="3.30.230.30">
    <property type="entry name" value="Impact, N-terminal domain"/>
    <property type="match status" value="1"/>
</dbReference>
<proteinExistence type="inferred from homology"/>
<dbReference type="GeneID" id="29419684"/>
<evidence type="ECO:0000259" key="2">
    <source>
        <dbReference type="Pfam" id="PF01205"/>
    </source>
</evidence>
<comment type="caution">
    <text evidence="4">The sequence shown here is derived from an EMBL/GenBank/DDBJ whole genome shotgun (WGS) entry which is preliminary data.</text>
</comment>
<dbReference type="InterPro" id="IPR023582">
    <property type="entry name" value="Impact"/>
</dbReference>
<evidence type="ECO:0000313" key="5">
    <source>
        <dbReference type="Proteomes" id="UP000019482"/>
    </source>
</evidence>
<feature type="domain" description="UPF0029" evidence="3">
    <location>
        <begin position="138"/>
        <end position="193"/>
    </location>
</feature>
<dbReference type="InterPro" id="IPR001498">
    <property type="entry name" value="Impact_N"/>
</dbReference>
<dbReference type="GO" id="GO:0006446">
    <property type="term" value="P:regulation of translational initiation"/>
    <property type="evidence" value="ECO:0007669"/>
    <property type="project" value="TreeGrafter"/>
</dbReference>
<dbReference type="AlphaFoldDB" id="W6N610"/>
<gene>
    <name evidence="4" type="ORF">CTDIVETGP_0769</name>
</gene>
<accession>W6N610</accession>
<dbReference type="Proteomes" id="UP000019482">
    <property type="component" value="Unassembled WGS sequence"/>
</dbReference>
<dbReference type="GO" id="GO:0005737">
    <property type="term" value="C:cytoplasm"/>
    <property type="evidence" value="ECO:0007669"/>
    <property type="project" value="TreeGrafter"/>
</dbReference>
<organism evidence="4 5">
    <name type="scientific">Clostridium tyrobutyricum DIVETGP</name>
    <dbReference type="NCBI Taxonomy" id="1408889"/>
    <lineage>
        <taxon>Bacteria</taxon>
        <taxon>Bacillati</taxon>
        <taxon>Bacillota</taxon>
        <taxon>Clostridia</taxon>
        <taxon>Eubacteriales</taxon>
        <taxon>Clostridiaceae</taxon>
        <taxon>Clostridium</taxon>
    </lineage>
</organism>
<evidence type="ECO:0000259" key="3">
    <source>
        <dbReference type="Pfam" id="PF09186"/>
    </source>
</evidence>
<dbReference type="PANTHER" id="PTHR16301:SF20">
    <property type="entry name" value="IMPACT FAMILY MEMBER YIGZ"/>
    <property type="match status" value="1"/>
</dbReference>
<dbReference type="InterPro" id="IPR036956">
    <property type="entry name" value="Impact_N_sf"/>
</dbReference>
<reference evidence="4 5" key="1">
    <citation type="journal article" date="2015" name="Genome Announc.">
        <title>Draft Genome Sequence of Clostridium tyrobutyricum Strain DIVETGP, Isolated from Cow's Milk for Grana Padano Production.</title>
        <authorList>
            <person name="Soggiu A."/>
            <person name="Piras C."/>
            <person name="Gaiarsa S."/>
            <person name="Sassera D."/>
            <person name="Roncada P."/>
            <person name="Bendixen E."/>
            <person name="Brasca M."/>
            <person name="Bonizzi L."/>
        </authorList>
    </citation>
    <scope>NUCLEOTIDE SEQUENCE [LARGE SCALE GENOMIC DNA]</scope>
    <source>
        <strain evidence="4 5">DIVETGP</strain>
    </source>
</reference>
<comment type="similarity">
    <text evidence="1">Belongs to the IMPACT family.</text>
</comment>
<dbReference type="SUPFAM" id="SSF54980">
    <property type="entry name" value="EF-G C-terminal domain-like"/>
    <property type="match status" value="1"/>
</dbReference>
<dbReference type="InterPro" id="IPR015796">
    <property type="entry name" value="Impact_YigZ-like"/>
</dbReference>